<keyword evidence="4 11" id="KW-0067">ATP-binding</keyword>
<dbReference type="InterPro" id="IPR011527">
    <property type="entry name" value="ABC1_TM_dom"/>
</dbReference>
<dbReference type="GO" id="GO:0016887">
    <property type="term" value="F:ATP hydrolysis activity"/>
    <property type="evidence" value="ECO:0007669"/>
    <property type="project" value="InterPro"/>
</dbReference>
<evidence type="ECO:0000259" key="10">
    <source>
        <dbReference type="PROSITE" id="PS50929"/>
    </source>
</evidence>
<evidence type="ECO:0000313" key="11">
    <source>
        <dbReference type="EMBL" id="SFQ42390.1"/>
    </source>
</evidence>
<evidence type="ECO:0000256" key="8">
    <source>
        <dbReference type="SAM" id="Phobius"/>
    </source>
</evidence>
<evidence type="ECO:0000256" key="1">
    <source>
        <dbReference type="ARBA" id="ARBA00004651"/>
    </source>
</evidence>
<keyword evidence="5 8" id="KW-1133">Transmembrane helix</keyword>
<dbReference type="PROSITE" id="PS00211">
    <property type="entry name" value="ABC_TRANSPORTER_1"/>
    <property type="match status" value="1"/>
</dbReference>
<feature type="transmembrane region" description="Helical" evidence="8">
    <location>
        <begin position="221"/>
        <end position="246"/>
    </location>
</feature>
<feature type="transmembrane region" description="Helical" evidence="8">
    <location>
        <begin position="252"/>
        <end position="272"/>
    </location>
</feature>
<evidence type="ECO:0000256" key="7">
    <source>
        <dbReference type="SAM" id="MobiDB-lite"/>
    </source>
</evidence>
<dbReference type="AlphaFoldDB" id="A0A1I5YE49"/>
<dbReference type="NCBIfam" id="TIGR02868">
    <property type="entry name" value="CydC"/>
    <property type="match status" value="1"/>
</dbReference>
<organism evidence="11 12">
    <name type="scientific">Amycolatopsis arida</name>
    <dbReference type="NCBI Taxonomy" id="587909"/>
    <lineage>
        <taxon>Bacteria</taxon>
        <taxon>Bacillati</taxon>
        <taxon>Actinomycetota</taxon>
        <taxon>Actinomycetes</taxon>
        <taxon>Pseudonocardiales</taxon>
        <taxon>Pseudonocardiaceae</taxon>
        <taxon>Amycolatopsis</taxon>
    </lineage>
</organism>
<dbReference type="SUPFAM" id="SSF52540">
    <property type="entry name" value="P-loop containing nucleoside triphosphate hydrolases"/>
    <property type="match status" value="1"/>
</dbReference>
<dbReference type="GO" id="GO:0005524">
    <property type="term" value="F:ATP binding"/>
    <property type="evidence" value="ECO:0007669"/>
    <property type="project" value="UniProtKB-KW"/>
</dbReference>
<dbReference type="Gene3D" id="1.20.1560.10">
    <property type="entry name" value="ABC transporter type 1, transmembrane domain"/>
    <property type="match status" value="1"/>
</dbReference>
<dbReference type="InterPro" id="IPR003593">
    <property type="entry name" value="AAA+_ATPase"/>
</dbReference>
<dbReference type="GO" id="GO:0140359">
    <property type="term" value="F:ABC-type transporter activity"/>
    <property type="evidence" value="ECO:0007669"/>
    <property type="project" value="InterPro"/>
</dbReference>
<feature type="transmembrane region" description="Helical" evidence="8">
    <location>
        <begin position="111"/>
        <end position="137"/>
    </location>
</feature>
<evidence type="ECO:0000256" key="6">
    <source>
        <dbReference type="ARBA" id="ARBA00023136"/>
    </source>
</evidence>
<dbReference type="SMART" id="SM00382">
    <property type="entry name" value="AAA"/>
    <property type="match status" value="1"/>
</dbReference>
<evidence type="ECO:0000256" key="5">
    <source>
        <dbReference type="ARBA" id="ARBA00022989"/>
    </source>
</evidence>
<dbReference type="InterPro" id="IPR003439">
    <property type="entry name" value="ABC_transporter-like_ATP-bd"/>
</dbReference>
<dbReference type="Gene3D" id="3.40.50.300">
    <property type="entry name" value="P-loop containing nucleotide triphosphate hydrolases"/>
    <property type="match status" value="1"/>
</dbReference>
<feature type="domain" description="ABC transmembrane type-1" evidence="10">
    <location>
        <begin position="6"/>
        <end position="281"/>
    </location>
</feature>
<evidence type="ECO:0000256" key="4">
    <source>
        <dbReference type="ARBA" id="ARBA00022840"/>
    </source>
</evidence>
<evidence type="ECO:0000256" key="3">
    <source>
        <dbReference type="ARBA" id="ARBA00022741"/>
    </source>
</evidence>
<dbReference type="GO" id="GO:0034775">
    <property type="term" value="P:glutathione transmembrane transport"/>
    <property type="evidence" value="ECO:0007669"/>
    <property type="project" value="InterPro"/>
</dbReference>
<dbReference type="InterPro" id="IPR017871">
    <property type="entry name" value="ABC_transporter-like_CS"/>
</dbReference>
<keyword evidence="2 8" id="KW-0812">Transmembrane</keyword>
<evidence type="ECO:0000259" key="9">
    <source>
        <dbReference type="PROSITE" id="PS50893"/>
    </source>
</evidence>
<dbReference type="Pfam" id="PF00005">
    <property type="entry name" value="ABC_tran"/>
    <property type="match status" value="1"/>
</dbReference>
<keyword evidence="3" id="KW-0547">Nucleotide-binding</keyword>
<evidence type="ECO:0000256" key="2">
    <source>
        <dbReference type="ARBA" id="ARBA00022692"/>
    </source>
</evidence>
<keyword evidence="6 8" id="KW-0472">Membrane</keyword>
<accession>A0A1I5YE49</accession>
<dbReference type="Proteomes" id="UP000198727">
    <property type="component" value="Unassembled WGS sequence"/>
</dbReference>
<feature type="transmembrane region" description="Helical" evidence="8">
    <location>
        <begin position="143"/>
        <end position="164"/>
    </location>
</feature>
<gene>
    <name evidence="11" type="ORF">SAMN05421810_10789</name>
</gene>
<dbReference type="SUPFAM" id="SSF90123">
    <property type="entry name" value="ABC transporter transmembrane region"/>
    <property type="match status" value="1"/>
</dbReference>
<comment type="subcellular location">
    <subcellularLocation>
        <location evidence="1">Cell membrane</location>
        <topology evidence="1">Multi-pass membrane protein</topology>
    </subcellularLocation>
</comment>
<name>A0A1I5YE49_9PSEU</name>
<dbReference type="InterPro" id="IPR027417">
    <property type="entry name" value="P-loop_NTPase"/>
</dbReference>
<dbReference type="STRING" id="587909.SAMN05421810_10789"/>
<feature type="transmembrane region" description="Helical" evidence="8">
    <location>
        <begin position="39"/>
        <end position="59"/>
    </location>
</feature>
<dbReference type="InterPro" id="IPR014223">
    <property type="entry name" value="ABC_CydC/D"/>
</dbReference>
<dbReference type="PROSITE" id="PS50929">
    <property type="entry name" value="ABC_TM1F"/>
    <property type="match status" value="1"/>
</dbReference>
<evidence type="ECO:0000313" key="12">
    <source>
        <dbReference type="Proteomes" id="UP000198727"/>
    </source>
</evidence>
<dbReference type="InterPro" id="IPR036640">
    <property type="entry name" value="ABC1_TM_sf"/>
</dbReference>
<protein>
    <submittedName>
        <fullName evidence="11">ATP-binding cassette, subfamily C/ATP-binding cassette, subfamily C, CydC</fullName>
    </submittedName>
</protein>
<feature type="region of interest" description="Disordered" evidence="7">
    <location>
        <begin position="289"/>
        <end position="330"/>
    </location>
</feature>
<dbReference type="GO" id="GO:0045454">
    <property type="term" value="P:cell redox homeostasis"/>
    <property type="evidence" value="ECO:0007669"/>
    <property type="project" value="InterPro"/>
</dbReference>
<dbReference type="GO" id="GO:0005886">
    <property type="term" value="C:plasma membrane"/>
    <property type="evidence" value="ECO:0007669"/>
    <property type="project" value="UniProtKB-SubCell"/>
</dbReference>
<sequence>MVAVVATAGVLGAAAELAAVALLATAAWLLARAAEQPPLASLGLAIVGVRAFALSRGGLRYAERLAGHDAALRVVARLRERVFLALAGRRDGRDGDALSRMVGDTESAQDLVLRCLLPGVSAAAVAVGASALCWLLLPAAGAVLLAGLVVAGMLVPTAAAMVGGRLADRVAAARGELAVRGLDLVDGAPDLAAFGATGLAEARAERTVARLVRAERVAGRVGTAVVASGVLVQGLTAVGVALVALRAEVGEVLVAVLALTALAAVEAVLPVAGAARRYRELRPALRRVAEPRPVTGAPRPRPGRASPVVPADASRPAGLRPGGTAGPGRADRIVLSGVRVDYGGRTALAGVDLEVAAGRAVAVVGASGAGKSTLLGVLAGLVEPSAGTVRVPEARALTQDAHVFAASIRANLALARPGAGDAELAEAARVAGVAEWVERLPRGWDTVVGEGGQGMSGGQRQRLLLARALLADPPVLLLDEPTEGMEDALGTEVLRRVLRSRAGRTTVVVTHRLADLAELGFHEALVLDAGRVVARVDSSIVGQLVEESSSTPQLES</sequence>
<dbReference type="PANTHER" id="PTHR24221">
    <property type="entry name" value="ATP-BINDING CASSETTE SUB-FAMILY B"/>
    <property type="match status" value="1"/>
</dbReference>
<feature type="compositionally biased region" description="Low complexity" evidence="7">
    <location>
        <begin position="291"/>
        <end position="311"/>
    </location>
</feature>
<feature type="domain" description="ABC transporter" evidence="9">
    <location>
        <begin position="333"/>
        <end position="554"/>
    </location>
</feature>
<dbReference type="PROSITE" id="PS50893">
    <property type="entry name" value="ABC_TRANSPORTER_2"/>
    <property type="match status" value="1"/>
</dbReference>
<keyword evidence="12" id="KW-1185">Reference proteome</keyword>
<dbReference type="EMBL" id="FOWW01000007">
    <property type="protein sequence ID" value="SFQ42390.1"/>
    <property type="molecule type" value="Genomic_DNA"/>
</dbReference>
<dbReference type="InterPro" id="IPR039421">
    <property type="entry name" value="Type_1_exporter"/>
</dbReference>
<dbReference type="PANTHER" id="PTHR24221:SF654">
    <property type="entry name" value="ATP-BINDING CASSETTE SUB-FAMILY B MEMBER 6"/>
    <property type="match status" value="1"/>
</dbReference>
<dbReference type="GO" id="GO:0034040">
    <property type="term" value="F:ATPase-coupled lipid transmembrane transporter activity"/>
    <property type="evidence" value="ECO:0007669"/>
    <property type="project" value="TreeGrafter"/>
</dbReference>
<proteinExistence type="predicted"/>
<reference evidence="12" key="1">
    <citation type="submission" date="2016-10" db="EMBL/GenBank/DDBJ databases">
        <authorList>
            <person name="Varghese N."/>
            <person name="Submissions S."/>
        </authorList>
    </citation>
    <scope>NUCLEOTIDE SEQUENCE [LARGE SCALE GENOMIC DNA]</scope>
    <source>
        <strain evidence="12">CGMCC 4.5579</strain>
    </source>
</reference>